<dbReference type="Gene3D" id="3.90.550.20">
    <property type="match status" value="1"/>
</dbReference>
<evidence type="ECO:0000313" key="2">
    <source>
        <dbReference type="Proteomes" id="UP001217089"/>
    </source>
</evidence>
<reference evidence="1 2" key="1">
    <citation type="submission" date="2022-12" db="EMBL/GenBank/DDBJ databases">
        <title>Chromosome-level genome of Tegillarca granosa.</title>
        <authorList>
            <person name="Kim J."/>
        </authorList>
    </citation>
    <scope>NUCLEOTIDE SEQUENCE [LARGE SCALE GENOMIC DNA]</scope>
    <source>
        <strain evidence="1">Teg-2019</strain>
        <tissue evidence="1">Adductor muscle</tissue>
    </source>
</reference>
<sequence>MKTSSESQNVPKIPYRDKCLDEIIKTNCQDSMKVPNIIHYIWFGNRREFRFFNFLSLYSVHVHQKPCLIFIHGETLPYGIYWTRTLQVIKNIIHVYRDAPRTMYNHTFKFVEHKADVGRLQALKEYGGMYFDTDTVLLRTLNPLRHLEFTMSQTRDDTIGNGLIVSAKNARFIDVWLKEYVNFNPNKWGEHSVYLPFKLSKRHPDLIRVENRTFLHGGTLDQIFMSNFKWEHLYAIHLYIRYYSKCPYDGISIRTLNTTLGSTGRHVLFGSKELCYNL</sequence>
<organism evidence="1 2">
    <name type="scientific">Tegillarca granosa</name>
    <name type="common">Malaysian cockle</name>
    <name type="synonym">Anadara granosa</name>
    <dbReference type="NCBI Taxonomy" id="220873"/>
    <lineage>
        <taxon>Eukaryota</taxon>
        <taxon>Metazoa</taxon>
        <taxon>Spiralia</taxon>
        <taxon>Lophotrochozoa</taxon>
        <taxon>Mollusca</taxon>
        <taxon>Bivalvia</taxon>
        <taxon>Autobranchia</taxon>
        <taxon>Pteriomorphia</taxon>
        <taxon>Arcoida</taxon>
        <taxon>Arcoidea</taxon>
        <taxon>Arcidae</taxon>
        <taxon>Tegillarca</taxon>
    </lineage>
</organism>
<dbReference type="InterPro" id="IPR029044">
    <property type="entry name" value="Nucleotide-diphossugar_trans"/>
</dbReference>
<dbReference type="InterPro" id="IPR007577">
    <property type="entry name" value="GlycoTrfase_DXD_sugar-bd_CS"/>
</dbReference>
<dbReference type="SUPFAM" id="SSF53448">
    <property type="entry name" value="Nucleotide-diphospho-sugar transferases"/>
    <property type="match status" value="1"/>
</dbReference>
<protein>
    <recommendedName>
        <fullName evidence="3">Alpha-1,4-N-acetylglucosaminyltransferase</fullName>
    </recommendedName>
</protein>
<dbReference type="Proteomes" id="UP001217089">
    <property type="component" value="Unassembled WGS sequence"/>
</dbReference>
<dbReference type="Pfam" id="PF04488">
    <property type="entry name" value="Gly_transf_sug"/>
    <property type="match status" value="1"/>
</dbReference>
<evidence type="ECO:0008006" key="3">
    <source>
        <dbReference type="Google" id="ProtNLM"/>
    </source>
</evidence>
<dbReference type="EMBL" id="JARBDR010000813">
    <property type="protein sequence ID" value="KAJ8305820.1"/>
    <property type="molecule type" value="Genomic_DNA"/>
</dbReference>
<keyword evidence="2" id="KW-1185">Reference proteome</keyword>
<dbReference type="PANTHER" id="PTHR46830">
    <property type="entry name" value="TRANSFERASE, PUTATIVE-RELATED"/>
    <property type="match status" value="1"/>
</dbReference>
<gene>
    <name evidence="1" type="ORF">KUTeg_016365</name>
</gene>
<name>A0ABQ9EQY6_TEGGR</name>
<proteinExistence type="predicted"/>
<dbReference type="PANTHER" id="PTHR46830:SF1">
    <property type="entry name" value="ALPHA-1,4-N-ACETYLGLUCOSAMINYLTRANSFERASE"/>
    <property type="match status" value="1"/>
</dbReference>
<evidence type="ECO:0000313" key="1">
    <source>
        <dbReference type="EMBL" id="KAJ8305820.1"/>
    </source>
</evidence>
<accession>A0ABQ9EQY6</accession>
<comment type="caution">
    <text evidence="1">The sequence shown here is derived from an EMBL/GenBank/DDBJ whole genome shotgun (WGS) entry which is preliminary data.</text>
</comment>